<dbReference type="AlphaFoldDB" id="A0A328AQT2"/>
<dbReference type="Gene3D" id="3.20.20.370">
    <property type="entry name" value="Glycoside hydrolase/deacetylase"/>
    <property type="match status" value="1"/>
</dbReference>
<dbReference type="GO" id="GO:0005975">
    <property type="term" value="P:carbohydrate metabolic process"/>
    <property type="evidence" value="ECO:0007669"/>
    <property type="project" value="InterPro"/>
</dbReference>
<sequence>MKKLIAGLAALAAAAFALPASATDVAITFDDLGAHSALPPGVTRVQVAADIIAALKAAGAPQVYGFINAVQNEREPASAPVLDMWRKAGFPLANHTFTHMSLNQNPLADWQADFIKNEPELQKHMAGADWRWVRFPFLHEGDTPQKRTQVREWLAGRNYKIASVTLDFSDWAYNETYARCMAKKDETAVARMEAMWLKGAADSLAYERALSKAVFGREVPMVLLMHIGAFDARMMPRLLDLYRREGVRLATLDEVERDPFYAADYKPAATPAPLTFENAAKAKGVPVPLKTWSIAELETLCR</sequence>
<feature type="chain" id="PRO_5016434373" description="Chitooligosaccharide deacetylase" evidence="5">
    <location>
        <begin position="23"/>
        <end position="302"/>
    </location>
</feature>
<evidence type="ECO:0000259" key="6">
    <source>
        <dbReference type="Pfam" id="PF01522"/>
    </source>
</evidence>
<feature type="domain" description="NodB homology" evidence="6">
    <location>
        <begin position="22"/>
        <end position="143"/>
    </location>
</feature>
<comment type="caution">
    <text evidence="7">The sequence shown here is derived from an EMBL/GenBank/DDBJ whole genome shotgun (WGS) entry which is preliminary data.</text>
</comment>
<name>A0A328AQT2_9CAUL</name>
<comment type="similarity">
    <text evidence="2">Belongs to the polysaccharide deacetylase family.</text>
</comment>
<accession>A0A328AQT2</accession>
<organism evidence="7 8">
    <name type="scientific">Phenylobacterium deserti</name>
    <dbReference type="NCBI Taxonomy" id="1914756"/>
    <lineage>
        <taxon>Bacteria</taxon>
        <taxon>Pseudomonadati</taxon>
        <taxon>Pseudomonadota</taxon>
        <taxon>Alphaproteobacteria</taxon>
        <taxon>Caulobacterales</taxon>
        <taxon>Caulobacteraceae</taxon>
        <taxon>Phenylobacterium</taxon>
    </lineage>
</organism>
<evidence type="ECO:0000313" key="7">
    <source>
        <dbReference type="EMBL" id="RAK56987.1"/>
    </source>
</evidence>
<evidence type="ECO:0000256" key="1">
    <source>
        <dbReference type="ARBA" id="ARBA00003236"/>
    </source>
</evidence>
<keyword evidence="5" id="KW-0732">Signal</keyword>
<dbReference type="InterPro" id="IPR002509">
    <property type="entry name" value="NODB_dom"/>
</dbReference>
<dbReference type="Pfam" id="PF01522">
    <property type="entry name" value="Polysacc_deac_1"/>
    <property type="match status" value="1"/>
</dbReference>
<dbReference type="OrthoDB" id="115239at2"/>
<protein>
    <recommendedName>
        <fullName evidence="3">Chitooligosaccharide deacetylase</fullName>
    </recommendedName>
    <alternativeName>
        <fullName evidence="4">Nodulation protein B</fullName>
    </alternativeName>
</protein>
<dbReference type="EMBL" id="QFYR01000001">
    <property type="protein sequence ID" value="RAK56987.1"/>
    <property type="molecule type" value="Genomic_DNA"/>
</dbReference>
<evidence type="ECO:0000256" key="3">
    <source>
        <dbReference type="ARBA" id="ARBA00020071"/>
    </source>
</evidence>
<reference evidence="8" key="1">
    <citation type="submission" date="2018-05" db="EMBL/GenBank/DDBJ databases">
        <authorList>
            <person name="Li X."/>
        </authorList>
    </citation>
    <scope>NUCLEOTIDE SEQUENCE [LARGE SCALE GENOMIC DNA]</scope>
    <source>
        <strain evidence="8">YIM 73061</strain>
    </source>
</reference>
<dbReference type="Proteomes" id="UP000249725">
    <property type="component" value="Unassembled WGS sequence"/>
</dbReference>
<dbReference type="GO" id="GO:0016810">
    <property type="term" value="F:hydrolase activity, acting on carbon-nitrogen (but not peptide) bonds"/>
    <property type="evidence" value="ECO:0007669"/>
    <property type="project" value="InterPro"/>
</dbReference>
<proteinExistence type="inferred from homology"/>
<dbReference type="SUPFAM" id="SSF88713">
    <property type="entry name" value="Glycoside hydrolase/deacetylase"/>
    <property type="match status" value="1"/>
</dbReference>
<dbReference type="RefSeq" id="WP_111513439.1">
    <property type="nucleotide sequence ID" value="NZ_QFYR01000001.1"/>
</dbReference>
<dbReference type="CDD" id="cd10960">
    <property type="entry name" value="CE4_NodB_like_1"/>
    <property type="match status" value="1"/>
</dbReference>
<evidence type="ECO:0000256" key="2">
    <source>
        <dbReference type="ARBA" id="ARBA00010973"/>
    </source>
</evidence>
<evidence type="ECO:0000313" key="8">
    <source>
        <dbReference type="Proteomes" id="UP000249725"/>
    </source>
</evidence>
<evidence type="ECO:0000256" key="5">
    <source>
        <dbReference type="SAM" id="SignalP"/>
    </source>
</evidence>
<comment type="function">
    <text evidence="1">Is involved in generating a small heat-stable compound (Nod), an acylated oligomer of N-acetylglucosamine, that stimulates mitosis in various plant protoplasts.</text>
</comment>
<dbReference type="InterPro" id="IPR011330">
    <property type="entry name" value="Glyco_hydro/deAcase_b/a-brl"/>
</dbReference>
<gene>
    <name evidence="7" type="ORF">DJ018_03200</name>
</gene>
<keyword evidence="8" id="KW-1185">Reference proteome</keyword>
<feature type="signal peptide" evidence="5">
    <location>
        <begin position="1"/>
        <end position="22"/>
    </location>
</feature>
<evidence type="ECO:0000256" key="4">
    <source>
        <dbReference type="ARBA" id="ARBA00032976"/>
    </source>
</evidence>